<evidence type="ECO:0000256" key="3">
    <source>
        <dbReference type="ARBA" id="ARBA00022801"/>
    </source>
</evidence>
<dbReference type="CDD" id="cd04489">
    <property type="entry name" value="ExoVII_LU_OBF"/>
    <property type="match status" value="1"/>
</dbReference>
<comment type="subcellular location">
    <subcellularLocation>
        <location evidence="5 6">Cytoplasm</location>
    </subcellularLocation>
</comment>
<dbReference type="NCBIfam" id="TIGR00237">
    <property type="entry name" value="xseA"/>
    <property type="match status" value="1"/>
</dbReference>
<dbReference type="InterPro" id="IPR003753">
    <property type="entry name" value="Exonuc_VII_L"/>
</dbReference>
<protein>
    <recommendedName>
        <fullName evidence="5">Exodeoxyribonuclease 7 large subunit</fullName>
        <ecNumber evidence="5">3.1.11.6</ecNumber>
    </recommendedName>
    <alternativeName>
        <fullName evidence="5">Exodeoxyribonuclease VII large subunit</fullName>
        <shortName evidence="5">Exonuclease VII large subunit</shortName>
    </alternativeName>
</protein>
<evidence type="ECO:0000313" key="10">
    <source>
        <dbReference type="EMBL" id="WWD81363.1"/>
    </source>
</evidence>
<evidence type="ECO:0000259" key="8">
    <source>
        <dbReference type="Pfam" id="PF02601"/>
    </source>
</evidence>
<feature type="coiled-coil region" evidence="7">
    <location>
        <begin position="280"/>
        <end position="345"/>
    </location>
</feature>
<dbReference type="OrthoDB" id="9802795at2"/>
<evidence type="ECO:0000256" key="4">
    <source>
        <dbReference type="ARBA" id="ARBA00022839"/>
    </source>
</evidence>
<proteinExistence type="inferred from homology"/>
<organism evidence="10 11">
    <name type="scientific">Alkalicoccus halolimnae</name>
    <dbReference type="NCBI Taxonomy" id="1667239"/>
    <lineage>
        <taxon>Bacteria</taxon>
        <taxon>Bacillati</taxon>
        <taxon>Bacillota</taxon>
        <taxon>Bacilli</taxon>
        <taxon>Bacillales</taxon>
        <taxon>Bacillaceae</taxon>
        <taxon>Alkalicoccus</taxon>
    </lineage>
</organism>
<evidence type="ECO:0000313" key="11">
    <source>
        <dbReference type="Proteomes" id="UP000321816"/>
    </source>
</evidence>
<dbReference type="GO" id="GO:0006308">
    <property type="term" value="P:DNA catabolic process"/>
    <property type="evidence" value="ECO:0007669"/>
    <property type="project" value="UniProtKB-UniRule"/>
</dbReference>
<feature type="domain" description="OB-fold nucleic acid binding" evidence="9">
    <location>
        <begin position="6"/>
        <end position="101"/>
    </location>
</feature>
<dbReference type="RefSeq" id="WP_147802867.1">
    <property type="nucleotide sequence ID" value="NZ_CP144914.1"/>
</dbReference>
<keyword evidence="1 5" id="KW-0963">Cytoplasm</keyword>
<evidence type="ECO:0000256" key="1">
    <source>
        <dbReference type="ARBA" id="ARBA00022490"/>
    </source>
</evidence>
<keyword evidence="3 5" id="KW-0378">Hydrolase</keyword>
<comment type="catalytic activity">
    <reaction evidence="5 6">
        <text>Exonucleolytic cleavage in either 5'- to 3'- or 3'- to 5'-direction to yield nucleoside 5'-phosphates.</text>
        <dbReference type="EC" id="3.1.11.6"/>
    </reaction>
</comment>
<comment type="subunit">
    <text evidence="5">Heterooligomer composed of large and small subunits.</text>
</comment>
<dbReference type="EMBL" id="CP144914">
    <property type="protein sequence ID" value="WWD81363.1"/>
    <property type="molecule type" value="Genomic_DNA"/>
</dbReference>
<keyword evidence="11" id="KW-1185">Reference proteome</keyword>
<keyword evidence="2 5" id="KW-0540">Nuclease</keyword>
<dbReference type="InterPro" id="IPR020579">
    <property type="entry name" value="Exonuc_VII_lsu_C"/>
</dbReference>
<comment type="function">
    <text evidence="5">Bidirectionally degrades single-stranded DNA into large acid-insoluble oligonucleotides, which are then degraded further into small acid-soluble oligonucleotides.</text>
</comment>
<comment type="similarity">
    <text evidence="5 6">Belongs to the XseA family.</text>
</comment>
<feature type="domain" description="Exonuclease VII large subunit C-terminal" evidence="8">
    <location>
        <begin position="124"/>
        <end position="439"/>
    </location>
</feature>
<name>A0A5C7FNR5_9BACI</name>
<dbReference type="PANTHER" id="PTHR30008">
    <property type="entry name" value="EXODEOXYRIBONUCLEASE 7 LARGE SUBUNIT"/>
    <property type="match status" value="1"/>
</dbReference>
<sequence length="452" mass="51180">MSEQFLSVYDITVKIKKLLDTSAPLQNVWIRAEISNFKKHSRGHMYFTLKDDRSRLQSVMFAGSNKSLTFVPENGMSVLVRGDVSVYEPFGQYQFYVKEMQPDGLGNLYMAFEQLKKKLSMAGYFEESAKKKLPRIPSHIAVATSPTGAAVRDIITTIRRRYPLAKVTLLPVLVQGPHAADSVAAAVRQADSAGVFDLLIVGRGGGSLEELWAFNEEVVAKAIFEANIPIVSAVGHETDMTISDFTADLRAPTPTAAAEMVVPDIQEMRTFVAERHARLLRKMQEYTEQASERLKRLESSYAFRYPGKLIEEKEQQLDQMQERLARSLSHTLDQQKKRLQSWQERIINVHPETQAAVQKEKINNLDSELLRAMNLTVKDKRQQLDMQMSKLDLLSPLQLMKKGYSLAYNEQGTLIKSVDEAPEKSIVNIRLQDGSLHCKVDKQLYAEERQGL</sequence>
<evidence type="ECO:0000256" key="5">
    <source>
        <dbReference type="HAMAP-Rule" id="MF_00378"/>
    </source>
</evidence>
<dbReference type="GO" id="GO:0005737">
    <property type="term" value="C:cytoplasm"/>
    <property type="evidence" value="ECO:0007669"/>
    <property type="project" value="UniProtKB-SubCell"/>
</dbReference>
<evidence type="ECO:0000259" key="9">
    <source>
        <dbReference type="Pfam" id="PF13742"/>
    </source>
</evidence>
<accession>A0A5C7FNR5</accession>
<dbReference type="PANTHER" id="PTHR30008:SF0">
    <property type="entry name" value="EXODEOXYRIBONUCLEASE 7 LARGE SUBUNIT"/>
    <property type="match status" value="1"/>
</dbReference>
<keyword evidence="7" id="KW-0175">Coiled coil</keyword>
<dbReference type="InterPro" id="IPR025824">
    <property type="entry name" value="OB-fold_nuc-bd_dom"/>
</dbReference>
<dbReference type="KEGG" id="ahal:FTX54_007420"/>
<dbReference type="GO" id="GO:0009318">
    <property type="term" value="C:exodeoxyribonuclease VII complex"/>
    <property type="evidence" value="ECO:0007669"/>
    <property type="project" value="UniProtKB-UniRule"/>
</dbReference>
<evidence type="ECO:0000256" key="2">
    <source>
        <dbReference type="ARBA" id="ARBA00022722"/>
    </source>
</evidence>
<dbReference type="EC" id="3.1.11.6" evidence="5"/>
<dbReference type="GO" id="GO:0003676">
    <property type="term" value="F:nucleic acid binding"/>
    <property type="evidence" value="ECO:0007669"/>
    <property type="project" value="InterPro"/>
</dbReference>
<reference evidence="10 11" key="1">
    <citation type="submission" date="2024-01" db="EMBL/GenBank/DDBJ databases">
        <title>Complete Genome Sequence of Alkalicoccus halolimnae BZ-SZ-XJ29T, a Moderately Halophilic Bacterium Isolated from a Salt Lake.</title>
        <authorList>
            <person name="Zhao B."/>
        </authorList>
    </citation>
    <scope>NUCLEOTIDE SEQUENCE [LARGE SCALE GENOMIC DNA]</scope>
    <source>
        <strain evidence="10 11">BZ-SZ-XJ29</strain>
    </source>
</reference>
<gene>
    <name evidence="5 10" type="primary">xseA</name>
    <name evidence="10" type="ORF">FTX54_007420</name>
</gene>
<keyword evidence="4 5" id="KW-0269">Exonuclease</keyword>
<dbReference type="AlphaFoldDB" id="A0A5C7FNR5"/>
<evidence type="ECO:0000256" key="6">
    <source>
        <dbReference type="RuleBase" id="RU004355"/>
    </source>
</evidence>
<dbReference type="Pfam" id="PF02601">
    <property type="entry name" value="Exonuc_VII_L"/>
    <property type="match status" value="1"/>
</dbReference>
<dbReference type="HAMAP" id="MF_00378">
    <property type="entry name" value="Exonuc_7_L"/>
    <property type="match status" value="1"/>
</dbReference>
<evidence type="ECO:0000256" key="7">
    <source>
        <dbReference type="SAM" id="Coils"/>
    </source>
</evidence>
<dbReference type="Pfam" id="PF13742">
    <property type="entry name" value="tRNA_anti_2"/>
    <property type="match status" value="1"/>
</dbReference>
<dbReference type="GO" id="GO:0008855">
    <property type="term" value="F:exodeoxyribonuclease VII activity"/>
    <property type="evidence" value="ECO:0007669"/>
    <property type="project" value="UniProtKB-UniRule"/>
</dbReference>
<dbReference type="Proteomes" id="UP000321816">
    <property type="component" value="Chromosome"/>
</dbReference>